<dbReference type="EMBL" id="CAXAMM010023558">
    <property type="protein sequence ID" value="CAK9053823.1"/>
    <property type="molecule type" value="Genomic_DNA"/>
</dbReference>
<keyword evidence="2" id="KW-1185">Reference proteome</keyword>
<accession>A0ABP0MRU6</accession>
<dbReference type="NCBIfam" id="TIGR00673">
    <property type="entry name" value="cynS"/>
    <property type="match status" value="1"/>
</dbReference>
<dbReference type="SUPFAM" id="SSF47413">
    <property type="entry name" value="lambda repressor-like DNA-binding domains"/>
    <property type="match status" value="1"/>
</dbReference>
<evidence type="ECO:0000313" key="1">
    <source>
        <dbReference type="EMBL" id="CAK9053823.1"/>
    </source>
</evidence>
<name>A0ABP0MRU6_9DINO</name>
<dbReference type="InterPro" id="IPR008076">
    <property type="entry name" value="Cyanase"/>
</dbReference>
<dbReference type="PRINTS" id="PR01693">
    <property type="entry name" value="CYANASE"/>
</dbReference>
<dbReference type="Gene3D" id="3.30.1160.10">
    <property type="entry name" value="Cyanate lyase, C-terminal domain"/>
    <property type="match status" value="1"/>
</dbReference>
<dbReference type="PANTHER" id="PTHR34186">
    <property type="entry name" value="CYANATE HYDRATASE"/>
    <property type="match status" value="1"/>
</dbReference>
<proteinExistence type="predicted"/>
<organism evidence="1 2">
    <name type="scientific">Durusdinium trenchii</name>
    <dbReference type="NCBI Taxonomy" id="1381693"/>
    <lineage>
        <taxon>Eukaryota</taxon>
        <taxon>Sar</taxon>
        <taxon>Alveolata</taxon>
        <taxon>Dinophyceae</taxon>
        <taxon>Suessiales</taxon>
        <taxon>Symbiodiniaceae</taxon>
        <taxon>Durusdinium</taxon>
    </lineage>
</organism>
<comment type="caution">
    <text evidence="1">The sequence shown here is derived from an EMBL/GenBank/DDBJ whole genome shotgun (WGS) entry which is preliminary data.</text>
</comment>
<dbReference type="Gene3D" id="1.10.260.40">
    <property type="entry name" value="lambda repressor-like DNA-binding domains"/>
    <property type="match status" value="1"/>
</dbReference>
<dbReference type="SMART" id="SM01116">
    <property type="entry name" value="Cyanate_lyase"/>
    <property type="match status" value="1"/>
</dbReference>
<dbReference type="InterPro" id="IPR003712">
    <property type="entry name" value="Cyanate_lyase_C"/>
</dbReference>
<dbReference type="PANTHER" id="PTHR34186:SF2">
    <property type="entry name" value="CYANATE HYDRATASE"/>
    <property type="match status" value="1"/>
</dbReference>
<sequence length="215" mass="24315">MVRMVVFLRLLPVAVVALYNTAFVGTEKQRRTVRRARTEARCVVIGEAAPRGEEEKAALVKRLLAAKRFSGKTFDEIAKELGYTNAYTANLFFNQAQLKERSAEKLKEWEGLAMLNRRDIEMMKQPPTRSFDPAILQEPNVYRLYEAIMHYGEAIKTLINEKCGDGIMSAIDFYLDVGTTVGKNGEKRVVITMNGKFLPHIEQLAEDNTAPSPQE</sequence>
<reference evidence="1 2" key="1">
    <citation type="submission" date="2024-02" db="EMBL/GenBank/DDBJ databases">
        <authorList>
            <person name="Chen Y."/>
            <person name="Shah S."/>
            <person name="Dougan E. K."/>
            <person name="Thang M."/>
            <person name="Chan C."/>
        </authorList>
    </citation>
    <scope>NUCLEOTIDE SEQUENCE [LARGE SCALE GENOMIC DNA]</scope>
</reference>
<dbReference type="InterPro" id="IPR010982">
    <property type="entry name" value="Lambda_DNA-bd_dom_sf"/>
</dbReference>
<dbReference type="SUPFAM" id="SSF55234">
    <property type="entry name" value="Cyanase C-terminal domain"/>
    <property type="match status" value="1"/>
</dbReference>
<gene>
    <name evidence="1" type="ORF">SCF082_LOCUS29291</name>
</gene>
<dbReference type="Proteomes" id="UP001642464">
    <property type="component" value="Unassembled WGS sequence"/>
</dbReference>
<dbReference type="Pfam" id="PF02560">
    <property type="entry name" value="Cyanate_lyase"/>
    <property type="match status" value="1"/>
</dbReference>
<protein>
    <submittedName>
        <fullName evidence="1">Uncharacterized protein</fullName>
    </submittedName>
</protein>
<evidence type="ECO:0000313" key="2">
    <source>
        <dbReference type="Proteomes" id="UP001642464"/>
    </source>
</evidence>
<dbReference type="InterPro" id="IPR036581">
    <property type="entry name" value="Cyanate_lyase_C_sf"/>
</dbReference>